<dbReference type="AlphaFoldDB" id="A0A8K0HXL8"/>
<dbReference type="Proteomes" id="UP000797356">
    <property type="component" value="Chromosome 2"/>
</dbReference>
<keyword evidence="2" id="KW-1133">Transmembrane helix</keyword>
<reference evidence="3" key="2">
    <citation type="submission" date="2019-07" db="EMBL/GenBank/DDBJ databases">
        <authorList>
            <person name="Yang Y."/>
            <person name="Bocs S."/>
            <person name="Baudouin L."/>
        </authorList>
    </citation>
    <scope>NUCLEOTIDE SEQUENCE</scope>
    <source>
        <tissue evidence="3">Spear leaf of Hainan Tall coconut</tissue>
    </source>
</reference>
<reference evidence="3" key="1">
    <citation type="journal article" date="2017" name="Gigascience">
        <title>The genome draft of coconut (Cocos nucifera).</title>
        <authorList>
            <person name="Xiao Y."/>
            <person name="Xu P."/>
            <person name="Fan H."/>
            <person name="Baudouin L."/>
            <person name="Xia W."/>
            <person name="Bocs S."/>
            <person name="Xu J."/>
            <person name="Li Q."/>
            <person name="Guo A."/>
            <person name="Zhou L."/>
            <person name="Li J."/>
            <person name="Wu Y."/>
            <person name="Ma Z."/>
            <person name="Armero A."/>
            <person name="Issali A.E."/>
            <person name="Liu N."/>
            <person name="Peng M."/>
            <person name="Yang Y."/>
        </authorList>
    </citation>
    <scope>NUCLEOTIDE SEQUENCE</scope>
    <source>
        <tissue evidence="3">Spear leaf of Hainan Tall coconut</tissue>
    </source>
</reference>
<name>A0A8K0HXL8_COCNU</name>
<keyword evidence="2" id="KW-0472">Membrane</keyword>
<organism evidence="3 4">
    <name type="scientific">Cocos nucifera</name>
    <name type="common">Coconut palm</name>
    <dbReference type="NCBI Taxonomy" id="13894"/>
    <lineage>
        <taxon>Eukaryota</taxon>
        <taxon>Viridiplantae</taxon>
        <taxon>Streptophyta</taxon>
        <taxon>Embryophyta</taxon>
        <taxon>Tracheophyta</taxon>
        <taxon>Spermatophyta</taxon>
        <taxon>Magnoliopsida</taxon>
        <taxon>Liliopsida</taxon>
        <taxon>Arecaceae</taxon>
        <taxon>Arecoideae</taxon>
        <taxon>Cocoseae</taxon>
        <taxon>Attaleinae</taxon>
        <taxon>Cocos</taxon>
    </lineage>
</organism>
<dbReference type="EMBL" id="CM017873">
    <property type="protein sequence ID" value="KAG1330128.1"/>
    <property type="molecule type" value="Genomic_DNA"/>
</dbReference>
<feature type="compositionally biased region" description="Polar residues" evidence="1">
    <location>
        <begin position="79"/>
        <end position="88"/>
    </location>
</feature>
<comment type="caution">
    <text evidence="3">The sequence shown here is derived from an EMBL/GenBank/DDBJ whole genome shotgun (WGS) entry which is preliminary data.</text>
</comment>
<keyword evidence="2" id="KW-0812">Transmembrane</keyword>
<feature type="transmembrane region" description="Helical" evidence="2">
    <location>
        <begin position="51"/>
        <end position="69"/>
    </location>
</feature>
<evidence type="ECO:0000256" key="2">
    <source>
        <dbReference type="SAM" id="Phobius"/>
    </source>
</evidence>
<evidence type="ECO:0000313" key="4">
    <source>
        <dbReference type="Proteomes" id="UP000797356"/>
    </source>
</evidence>
<accession>A0A8K0HXL8</accession>
<evidence type="ECO:0000256" key="1">
    <source>
        <dbReference type="SAM" id="MobiDB-lite"/>
    </source>
</evidence>
<protein>
    <recommendedName>
        <fullName evidence="5">Transmembrane protein</fullName>
    </recommendedName>
</protein>
<feature type="compositionally biased region" description="Low complexity" evidence="1">
    <location>
        <begin position="114"/>
        <end position="137"/>
    </location>
</feature>
<gene>
    <name evidence="3" type="ORF">COCNU_02G000960</name>
</gene>
<feature type="region of interest" description="Disordered" evidence="1">
    <location>
        <begin position="79"/>
        <end position="174"/>
    </location>
</feature>
<evidence type="ECO:0008006" key="5">
    <source>
        <dbReference type="Google" id="ProtNLM"/>
    </source>
</evidence>
<keyword evidence="4" id="KW-1185">Reference proteome</keyword>
<feature type="compositionally biased region" description="Basic and acidic residues" evidence="1">
    <location>
        <begin position="153"/>
        <end position="174"/>
    </location>
</feature>
<evidence type="ECO:0000313" key="3">
    <source>
        <dbReference type="EMBL" id="KAG1330128.1"/>
    </source>
</evidence>
<proteinExistence type="predicted"/>
<sequence length="174" mass="18014">MTGPQRSDVQETDPRHRDEDIVYVVGVMMVTLITFHALNCLMLPVCLVTEVPILTIGLPCAVLAMALCIKKLIRAASRTGANGDSENGGTAEVVEASQDRASVGSDGAGEHGMVRPPVVTIPSPSSSSRSGSGVVVTAADVELGGASHRRRGESRGGAHDMSGDPIRDAKGKNA</sequence>
<feature type="transmembrane region" description="Helical" evidence="2">
    <location>
        <begin position="21"/>
        <end position="45"/>
    </location>
</feature>